<protein>
    <submittedName>
        <fullName evidence="2">Uncharacterized protein</fullName>
    </submittedName>
</protein>
<feature type="compositionally biased region" description="Basic and acidic residues" evidence="1">
    <location>
        <begin position="18"/>
        <end position="27"/>
    </location>
</feature>
<proteinExistence type="predicted"/>
<dbReference type="Proteomes" id="UP001212841">
    <property type="component" value="Unassembled WGS sequence"/>
</dbReference>
<dbReference type="EMBL" id="JADGJD010001080">
    <property type="protein sequence ID" value="KAJ3046841.1"/>
    <property type="molecule type" value="Genomic_DNA"/>
</dbReference>
<evidence type="ECO:0000313" key="2">
    <source>
        <dbReference type="EMBL" id="KAJ3046841.1"/>
    </source>
</evidence>
<organism evidence="2 3">
    <name type="scientific">Rhizophlyctis rosea</name>
    <dbReference type="NCBI Taxonomy" id="64517"/>
    <lineage>
        <taxon>Eukaryota</taxon>
        <taxon>Fungi</taxon>
        <taxon>Fungi incertae sedis</taxon>
        <taxon>Chytridiomycota</taxon>
        <taxon>Chytridiomycota incertae sedis</taxon>
        <taxon>Chytridiomycetes</taxon>
        <taxon>Rhizophlyctidales</taxon>
        <taxon>Rhizophlyctidaceae</taxon>
        <taxon>Rhizophlyctis</taxon>
    </lineage>
</organism>
<comment type="caution">
    <text evidence="2">The sequence shown here is derived from an EMBL/GenBank/DDBJ whole genome shotgun (WGS) entry which is preliminary data.</text>
</comment>
<sequence length="69" mass="7406">MSDAQQDGQPSPSLRQNSHNDTHEVQHIQKKARTENGALNLPPNSTLGEGTSDGLTNGTAQSQSRRVPN</sequence>
<feature type="compositionally biased region" description="Polar residues" evidence="1">
    <location>
        <begin position="42"/>
        <end position="69"/>
    </location>
</feature>
<evidence type="ECO:0000256" key="1">
    <source>
        <dbReference type="SAM" id="MobiDB-lite"/>
    </source>
</evidence>
<feature type="region of interest" description="Disordered" evidence="1">
    <location>
        <begin position="1"/>
        <end position="69"/>
    </location>
</feature>
<feature type="non-terminal residue" evidence="2">
    <location>
        <position position="69"/>
    </location>
</feature>
<accession>A0AAD5S5H1</accession>
<keyword evidence="3" id="KW-1185">Reference proteome</keyword>
<reference evidence="2" key="1">
    <citation type="submission" date="2020-05" db="EMBL/GenBank/DDBJ databases">
        <title>Phylogenomic resolution of chytrid fungi.</title>
        <authorList>
            <person name="Stajich J.E."/>
            <person name="Amses K."/>
            <person name="Simmons R."/>
            <person name="Seto K."/>
            <person name="Myers J."/>
            <person name="Bonds A."/>
            <person name="Quandt C.A."/>
            <person name="Barry K."/>
            <person name="Liu P."/>
            <person name="Grigoriev I."/>
            <person name="Longcore J.E."/>
            <person name="James T.Y."/>
        </authorList>
    </citation>
    <scope>NUCLEOTIDE SEQUENCE</scope>
    <source>
        <strain evidence="2">JEL0318</strain>
    </source>
</reference>
<dbReference type="AlphaFoldDB" id="A0AAD5S5H1"/>
<evidence type="ECO:0000313" key="3">
    <source>
        <dbReference type="Proteomes" id="UP001212841"/>
    </source>
</evidence>
<name>A0AAD5S5H1_9FUNG</name>
<gene>
    <name evidence="2" type="ORF">HK097_000474</name>
</gene>
<feature type="compositionally biased region" description="Polar residues" evidence="1">
    <location>
        <begin position="1"/>
        <end position="17"/>
    </location>
</feature>